<dbReference type="GO" id="GO:0001664">
    <property type="term" value="F:G protein-coupled receptor binding"/>
    <property type="evidence" value="ECO:0007669"/>
    <property type="project" value="InterPro"/>
</dbReference>
<dbReference type="PRINTS" id="PR01888">
    <property type="entry name" value="NROPEPTIDEBW"/>
</dbReference>
<evidence type="ECO:0000256" key="6">
    <source>
        <dbReference type="SAM" id="MobiDB-lite"/>
    </source>
</evidence>
<dbReference type="PRINTS" id="PR01889">
    <property type="entry name" value="PPNRPEPTIDEB"/>
</dbReference>
<dbReference type="InParanoid" id="A0A3B5QIB4"/>
<evidence type="ECO:0000256" key="5">
    <source>
        <dbReference type="ARBA" id="ARBA00022729"/>
    </source>
</evidence>
<reference evidence="7" key="3">
    <citation type="submission" date="2025-08" db="UniProtKB">
        <authorList>
            <consortium name="Ensembl"/>
        </authorList>
    </citation>
    <scope>IDENTIFICATION</scope>
    <source>
        <strain evidence="7">JP 163 A</strain>
    </source>
</reference>
<evidence type="ECO:0000256" key="3">
    <source>
        <dbReference type="ARBA" id="ARBA00022525"/>
    </source>
</evidence>
<name>A0A3B5QIB4_XIPMA</name>
<protein>
    <submittedName>
        <fullName evidence="7">Neuropeptide B-like</fullName>
    </submittedName>
</protein>
<dbReference type="GeneTree" id="ENSGT00940000158204"/>
<dbReference type="OMA" id="MTSKLMF"/>
<reference evidence="8" key="1">
    <citation type="submission" date="2012-01" db="EMBL/GenBank/DDBJ databases">
        <authorList>
            <person name="Walter R."/>
            <person name="Schartl M."/>
            <person name="Warren W."/>
        </authorList>
    </citation>
    <scope>NUCLEOTIDE SEQUENCE [LARGE SCALE GENOMIC DNA]</scope>
    <source>
        <strain evidence="8">JP 163 A</strain>
    </source>
</reference>
<dbReference type="PANTHER" id="PTHR28553">
    <property type="entry name" value="NEUROPEPTIDE B"/>
    <property type="match status" value="1"/>
</dbReference>
<proteinExistence type="inferred from homology"/>
<dbReference type="InterPro" id="IPR013298">
    <property type="entry name" value="Neuropept_B_pre"/>
</dbReference>
<accession>A0A3B5QIB4</accession>
<dbReference type="Ensembl" id="ENSXMAT00000039682.1">
    <property type="protein sequence ID" value="ENSXMAP00000031294.1"/>
    <property type="gene ID" value="ENSXMAG00000021170.1"/>
</dbReference>
<reference evidence="7" key="4">
    <citation type="submission" date="2025-09" db="UniProtKB">
        <authorList>
            <consortium name="Ensembl"/>
        </authorList>
    </citation>
    <scope>IDENTIFICATION</scope>
    <source>
        <strain evidence="7">JP 163 A</strain>
    </source>
</reference>
<dbReference type="Proteomes" id="UP000002852">
    <property type="component" value="Unassembled WGS sequence"/>
</dbReference>
<dbReference type="PANTHER" id="PTHR28553:SF1">
    <property type="entry name" value="NEUROPEPTIDE B"/>
    <property type="match status" value="1"/>
</dbReference>
<keyword evidence="3" id="KW-0964">Secreted</keyword>
<evidence type="ECO:0000256" key="1">
    <source>
        <dbReference type="ARBA" id="ARBA00004613"/>
    </source>
</evidence>
<keyword evidence="4" id="KW-0165">Cleavage on pair of basic residues</keyword>
<feature type="region of interest" description="Disordered" evidence="6">
    <location>
        <begin position="59"/>
        <end position="79"/>
    </location>
</feature>
<dbReference type="GO" id="GO:0005576">
    <property type="term" value="C:extracellular region"/>
    <property type="evidence" value="ECO:0007669"/>
    <property type="project" value="UniProtKB-SubCell"/>
</dbReference>
<evidence type="ECO:0000256" key="4">
    <source>
        <dbReference type="ARBA" id="ARBA00022685"/>
    </source>
</evidence>
<comment type="similarity">
    <text evidence="2">Belongs to the neuropeptide B/W family.</text>
</comment>
<dbReference type="STRING" id="8083.ENSXMAP00000031294"/>
<evidence type="ECO:0000313" key="7">
    <source>
        <dbReference type="Ensembl" id="ENSXMAP00000031294.1"/>
    </source>
</evidence>
<dbReference type="GO" id="GO:0007631">
    <property type="term" value="P:feeding behavior"/>
    <property type="evidence" value="ECO:0007669"/>
    <property type="project" value="TreeGrafter"/>
</dbReference>
<dbReference type="Pfam" id="PF15180">
    <property type="entry name" value="NPBW"/>
    <property type="match status" value="1"/>
</dbReference>
<sequence length="138" mass="15140">MNLLHHRSGFCSPIKGSWPVSGLRKKNQQPHPSEAWYKQVAGPNYYSVGRASGLLSGIRRSSSYARREESPSESGESATSSVLSQFLSHNSVLKTMPLCIKDITPNLQSCELFQETKGSLKCKADVFLSLDSSDCEGD</sequence>
<comment type="subcellular location">
    <subcellularLocation>
        <location evidence="1">Secreted</location>
    </subcellularLocation>
</comment>
<organism evidence="7 8">
    <name type="scientific">Xiphophorus maculatus</name>
    <name type="common">Southern platyfish</name>
    <name type="synonym">Platypoecilus maculatus</name>
    <dbReference type="NCBI Taxonomy" id="8083"/>
    <lineage>
        <taxon>Eukaryota</taxon>
        <taxon>Metazoa</taxon>
        <taxon>Chordata</taxon>
        <taxon>Craniata</taxon>
        <taxon>Vertebrata</taxon>
        <taxon>Euteleostomi</taxon>
        <taxon>Actinopterygii</taxon>
        <taxon>Neopterygii</taxon>
        <taxon>Teleostei</taxon>
        <taxon>Neoteleostei</taxon>
        <taxon>Acanthomorphata</taxon>
        <taxon>Ovalentaria</taxon>
        <taxon>Atherinomorphae</taxon>
        <taxon>Cyprinodontiformes</taxon>
        <taxon>Poeciliidae</taxon>
        <taxon>Poeciliinae</taxon>
        <taxon>Xiphophorus</taxon>
    </lineage>
</organism>
<dbReference type="GO" id="GO:0007186">
    <property type="term" value="P:G protein-coupled receptor signaling pathway"/>
    <property type="evidence" value="ECO:0007669"/>
    <property type="project" value="TreeGrafter"/>
</dbReference>
<keyword evidence="5" id="KW-0732">Signal</keyword>
<dbReference type="AlphaFoldDB" id="A0A3B5QIB4"/>
<keyword evidence="8" id="KW-1185">Reference proteome</keyword>
<reference evidence="8" key="2">
    <citation type="journal article" date="2013" name="Nat. Genet.">
        <title>The genome of the platyfish, Xiphophorus maculatus, provides insights into evolutionary adaptation and several complex traits.</title>
        <authorList>
            <person name="Schartl M."/>
            <person name="Walter R.B."/>
            <person name="Shen Y."/>
            <person name="Garcia T."/>
            <person name="Catchen J."/>
            <person name="Amores A."/>
            <person name="Braasch I."/>
            <person name="Chalopin D."/>
            <person name="Volff J.N."/>
            <person name="Lesch K.P."/>
            <person name="Bisazza A."/>
            <person name="Minx P."/>
            <person name="Hillier L."/>
            <person name="Wilson R.K."/>
            <person name="Fuerstenberg S."/>
            <person name="Boore J."/>
            <person name="Searle S."/>
            <person name="Postlethwait J.H."/>
            <person name="Warren W.C."/>
        </authorList>
    </citation>
    <scope>NUCLEOTIDE SEQUENCE [LARGE SCALE GENOMIC DNA]</scope>
    <source>
        <strain evidence="8">JP 163 A</strain>
    </source>
</reference>
<dbReference type="InterPro" id="IPR013297">
    <property type="entry name" value="Neuropept_BW_pre"/>
</dbReference>
<evidence type="ECO:0000256" key="2">
    <source>
        <dbReference type="ARBA" id="ARBA00005292"/>
    </source>
</evidence>
<evidence type="ECO:0000313" key="8">
    <source>
        <dbReference type="Proteomes" id="UP000002852"/>
    </source>
</evidence>